<evidence type="ECO:0000256" key="2">
    <source>
        <dbReference type="SAM" id="MobiDB-lite"/>
    </source>
</evidence>
<dbReference type="Pfam" id="PF04519">
    <property type="entry name" value="Bactofilin"/>
    <property type="match status" value="1"/>
</dbReference>
<proteinExistence type="inferred from homology"/>
<reference evidence="3 4" key="1">
    <citation type="journal article" date="2016" name="Nat. Commun.">
        <title>Thousands of microbial genomes shed light on interconnected biogeochemical processes in an aquifer system.</title>
        <authorList>
            <person name="Anantharaman K."/>
            <person name="Brown C.T."/>
            <person name="Hug L.A."/>
            <person name="Sharon I."/>
            <person name="Castelle C.J."/>
            <person name="Probst A.J."/>
            <person name="Thomas B.C."/>
            <person name="Singh A."/>
            <person name="Wilkins M.J."/>
            <person name="Karaoz U."/>
            <person name="Brodie E.L."/>
            <person name="Williams K.H."/>
            <person name="Hubbard S.S."/>
            <person name="Banfield J.F."/>
        </authorList>
    </citation>
    <scope>NUCLEOTIDE SEQUENCE [LARGE SCALE GENOMIC DNA]</scope>
</reference>
<evidence type="ECO:0008006" key="5">
    <source>
        <dbReference type="Google" id="ProtNLM"/>
    </source>
</evidence>
<dbReference type="PANTHER" id="PTHR35024">
    <property type="entry name" value="HYPOTHETICAL CYTOSOLIC PROTEIN"/>
    <property type="match status" value="1"/>
</dbReference>
<comment type="caution">
    <text evidence="3">The sequence shown here is derived from an EMBL/GenBank/DDBJ whole genome shotgun (WGS) entry which is preliminary data.</text>
</comment>
<evidence type="ECO:0000256" key="1">
    <source>
        <dbReference type="ARBA" id="ARBA00044755"/>
    </source>
</evidence>
<accession>A0A1F5S4N7</accession>
<sequence>MFKEQNQKGVEEIETIIGPSVNVEGDFSSKGNMTVQGSVSGTLKTERDLKIGVDAKITADVWAANAFVAGEIRGNVRIGERMELTETAKIFGDIEVKTLIMAPGAILNGRCTMSHEGVSSREGDEDNLKKDIKK</sequence>
<protein>
    <recommendedName>
        <fullName evidence="5">Cell shape determination protein CcmA</fullName>
    </recommendedName>
</protein>
<evidence type="ECO:0000313" key="3">
    <source>
        <dbReference type="EMBL" id="OGF21606.1"/>
    </source>
</evidence>
<dbReference type="EMBL" id="MFGA01000002">
    <property type="protein sequence ID" value="OGF21606.1"/>
    <property type="molecule type" value="Genomic_DNA"/>
</dbReference>
<dbReference type="AlphaFoldDB" id="A0A1F5S4N7"/>
<name>A0A1F5S4N7_9BACT</name>
<feature type="region of interest" description="Disordered" evidence="2">
    <location>
        <begin position="115"/>
        <end position="134"/>
    </location>
</feature>
<dbReference type="InterPro" id="IPR007607">
    <property type="entry name" value="BacA/B"/>
</dbReference>
<evidence type="ECO:0000313" key="4">
    <source>
        <dbReference type="Proteomes" id="UP000177407"/>
    </source>
</evidence>
<dbReference type="Proteomes" id="UP000177407">
    <property type="component" value="Unassembled WGS sequence"/>
</dbReference>
<comment type="similarity">
    <text evidence="1">Belongs to the bactofilin family.</text>
</comment>
<gene>
    <name evidence="3" type="ORF">A2257_02275</name>
</gene>
<organism evidence="3 4">
    <name type="scientific">Candidatus Falkowbacteria bacterium RIFOXYA2_FULL_38_12</name>
    <dbReference type="NCBI Taxonomy" id="1797993"/>
    <lineage>
        <taxon>Bacteria</taxon>
        <taxon>Candidatus Falkowiibacteriota</taxon>
    </lineage>
</organism>
<dbReference type="PANTHER" id="PTHR35024:SF4">
    <property type="entry name" value="POLYMER-FORMING CYTOSKELETAL PROTEIN"/>
    <property type="match status" value="1"/>
</dbReference>
<feature type="compositionally biased region" description="Basic and acidic residues" evidence="2">
    <location>
        <begin position="118"/>
        <end position="134"/>
    </location>
</feature>